<proteinExistence type="predicted"/>
<evidence type="ECO:0000256" key="1">
    <source>
        <dbReference type="SAM" id="MobiDB-lite"/>
    </source>
</evidence>
<sequence>MVPLDWMFETQPESEAPALAGRERSLFYVACSRARDELVVTWSGVPSPFLPAAMPVAIDADQSSSTTTPWRAASSARPSS</sequence>
<dbReference type="Gene3D" id="3.30.160.800">
    <property type="match status" value="1"/>
</dbReference>
<feature type="compositionally biased region" description="Low complexity" evidence="1">
    <location>
        <begin position="71"/>
        <end position="80"/>
    </location>
</feature>
<accession>A0A511DPH2</accession>
<organism evidence="2 3">
    <name type="scientific">Pseudonocardia sulfidoxydans NBRC 16205</name>
    <dbReference type="NCBI Taxonomy" id="1223511"/>
    <lineage>
        <taxon>Bacteria</taxon>
        <taxon>Bacillati</taxon>
        <taxon>Actinomycetota</taxon>
        <taxon>Actinomycetes</taxon>
        <taxon>Pseudonocardiales</taxon>
        <taxon>Pseudonocardiaceae</taxon>
        <taxon>Pseudonocardia</taxon>
    </lineage>
</organism>
<evidence type="ECO:0000313" key="2">
    <source>
        <dbReference type="EMBL" id="GEL26712.1"/>
    </source>
</evidence>
<dbReference type="Proteomes" id="UP000321685">
    <property type="component" value="Unassembled WGS sequence"/>
</dbReference>
<feature type="region of interest" description="Disordered" evidence="1">
    <location>
        <begin position="61"/>
        <end position="80"/>
    </location>
</feature>
<dbReference type="SUPFAM" id="SSF52540">
    <property type="entry name" value="P-loop containing nucleoside triphosphate hydrolases"/>
    <property type="match status" value="1"/>
</dbReference>
<reference evidence="2 3" key="1">
    <citation type="submission" date="2019-07" db="EMBL/GenBank/DDBJ databases">
        <title>Whole genome shotgun sequence of Pseudonocardia sulfidoxydans NBRC 16205.</title>
        <authorList>
            <person name="Hosoyama A."/>
            <person name="Uohara A."/>
            <person name="Ohji S."/>
            <person name="Ichikawa N."/>
        </authorList>
    </citation>
    <scope>NUCLEOTIDE SEQUENCE [LARGE SCALE GENOMIC DNA]</scope>
    <source>
        <strain evidence="2 3">NBRC 16205</strain>
    </source>
</reference>
<comment type="caution">
    <text evidence="2">The sequence shown here is derived from an EMBL/GenBank/DDBJ whole genome shotgun (WGS) entry which is preliminary data.</text>
</comment>
<keyword evidence="3" id="KW-1185">Reference proteome</keyword>
<protein>
    <submittedName>
        <fullName evidence="2">Uncharacterized protein</fullName>
    </submittedName>
</protein>
<dbReference type="EMBL" id="BJVJ01000106">
    <property type="protein sequence ID" value="GEL26712.1"/>
    <property type="molecule type" value="Genomic_DNA"/>
</dbReference>
<evidence type="ECO:0000313" key="3">
    <source>
        <dbReference type="Proteomes" id="UP000321685"/>
    </source>
</evidence>
<dbReference type="AlphaFoldDB" id="A0A511DPH2"/>
<gene>
    <name evidence="2" type="ORF">PSU4_56660</name>
</gene>
<name>A0A511DPH2_9PSEU</name>
<dbReference type="InterPro" id="IPR027417">
    <property type="entry name" value="P-loop_NTPase"/>
</dbReference>